<feature type="transmembrane region" description="Helical" evidence="1">
    <location>
        <begin position="75"/>
        <end position="93"/>
    </location>
</feature>
<dbReference type="EMBL" id="JAGXOE010000067">
    <property type="protein sequence ID" value="MBS4103530.1"/>
    <property type="molecule type" value="Genomic_DNA"/>
</dbReference>
<feature type="transmembrane region" description="Helical" evidence="1">
    <location>
        <begin position="226"/>
        <end position="246"/>
    </location>
</feature>
<keyword evidence="1" id="KW-1133">Transmembrane helix</keyword>
<evidence type="ECO:0000313" key="2">
    <source>
        <dbReference type="EMBL" id="MBS4103530.1"/>
    </source>
</evidence>
<protein>
    <recommendedName>
        <fullName evidence="4">FtsX-like permease family</fullName>
    </recommendedName>
</protein>
<feature type="transmembrane region" description="Helical" evidence="1">
    <location>
        <begin position="6"/>
        <end position="29"/>
    </location>
</feature>
<reference evidence="2 3" key="1">
    <citation type="submission" date="2021-04" db="EMBL/GenBank/DDBJ databases">
        <title>Whole genome sequence analysis of a thiophenic sulfur metabolizing bacteria.</title>
        <authorList>
            <person name="Akhtar N."/>
            <person name="Akram J."/>
            <person name="Aslam A."/>
        </authorList>
    </citation>
    <scope>NUCLEOTIDE SEQUENCE [LARGE SCALE GENOMIC DNA]</scope>
    <source>
        <strain evidence="2 3">3OW</strain>
    </source>
</reference>
<evidence type="ECO:0000313" key="3">
    <source>
        <dbReference type="Proteomes" id="UP000676853"/>
    </source>
</evidence>
<accession>A0ABS5NGX0</accession>
<sequence>MIVVVLLLLLPLIPLAVSAVVVWLIFTLLGTNRTEPLTPEAQRASRASAVALGFAAVLAVIAAGSLIATDEYGRGIVLAGPVFLLVVQFGLAADTAIISTSVRTKGDVRVAGLSPRKVSDNMPRALAAATLIVVIVALTFVAIASAVASTDDDSGKDIAFASANEYGGVETFSPFPGAFYSVPLAAVLVVSMIVGAGTLVGAGRWGALNQPTMDLALRLGISTRSVAASAMSAGLTLAIVGWMLFAAALQVSGSPDDSTLWRFGTYAFPIAALVGIVVGMWAFLAFLFPMLGRKSANAPIRLQEVRP</sequence>
<feature type="transmembrane region" description="Helical" evidence="1">
    <location>
        <begin position="266"/>
        <end position="291"/>
    </location>
</feature>
<evidence type="ECO:0000256" key="1">
    <source>
        <dbReference type="SAM" id="Phobius"/>
    </source>
</evidence>
<organism evidence="2 3">
    <name type="scientific">Tsukamurella paurometabola</name>
    <name type="common">Corynebacterium paurometabolum</name>
    <dbReference type="NCBI Taxonomy" id="2061"/>
    <lineage>
        <taxon>Bacteria</taxon>
        <taxon>Bacillati</taxon>
        <taxon>Actinomycetota</taxon>
        <taxon>Actinomycetes</taxon>
        <taxon>Mycobacteriales</taxon>
        <taxon>Tsukamurellaceae</taxon>
        <taxon>Tsukamurella</taxon>
    </lineage>
</organism>
<gene>
    <name evidence="2" type="ORF">KFZ73_20070</name>
</gene>
<keyword evidence="1" id="KW-0472">Membrane</keyword>
<proteinExistence type="predicted"/>
<evidence type="ECO:0008006" key="4">
    <source>
        <dbReference type="Google" id="ProtNLM"/>
    </source>
</evidence>
<keyword evidence="3" id="KW-1185">Reference proteome</keyword>
<name>A0ABS5NGX0_TSUPA</name>
<feature type="transmembrane region" description="Helical" evidence="1">
    <location>
        <begin position="178"/>
        <end position="205"/>
    </location>
</feature>
<comment type="caution">
    <text evidence="2">The sequence shown here is derived from an EMBL/GenBank/DDBJ whole genome shotgun (WGS) entry which is preliminary data.</text>
</comment>
<feature type="transmembrane region" description="Helical" evidence="1">
    <location>
        <begin position="125"/>
        <end position="148"/>
    </location>
</feature>
<keyword evidence="1" id="KW-0812">Transmembrane</keyword>
<dbReference type="Proteomes" id="UP000676853">
    <property type="component" value="Unassembled WGS sequence"/>
</dbReference>
<feature type="transmembrane region" description="Helical" evidence="1">
    <location>
        <begin position="49"/>
        <end position="69"/>
    </location>
</feature>